<dbReference type="GO" id="GO:0006002">
    <property type="term" value="P:fructose 6-phosphate metabolic process"/>
    <property type="evidence" value="ECO:0007669"/>
    <property type="project" value="TreeGrafter"/>
</dbReference>
<dbReference type="Pfam" id="PF01380">
    <property type="entry name" value="SIS"/>
    <property type="match status" value="1"/>
</dbReference>
<organism evidence="3 4">
    <name type="scientific">Actinoplanes derwentensis</name>
    <dbReference type="NCBI Taxonomy" id="113562"/>
    <lineage>
        <taxon>Bacteria</taxon>
        <taxon>Bacillati</taxon>
        <taxon>Actinomycetota</taxon>
        <taxon>Actinomycetes</taxon>
        <taxon>Micromonosporales</taxon>
        <taxon>Micromonosporaceae</taxon>
        <taxon>Actinoplanes</taxon>
    </lineage>
</organism>
<keyword evidence="4" id="KW-1185">Reference proteome</keyword>
<dbReference type="PANTHER" id="PTHR10937">
    <property type="entry name" value="GLUCOSAMINE--FRUCTOSE-6-PHOSPHATE AMINOTRANSFERASE, ISOMERIZING"/>
    <property type="match status" value="1"/>
</dbReference>
<evidence type="ECO:0000256" key="1">
    <source>
        <dbReference type="ARBA" id="ARBA00022737"/>
    </source>
</evidence>
<name>A0A1H1ST76_9ACTN</name>
<dbReference type="InterPro" id="IPR001347">
    <property type="entry name" value="SIS_dom"/>
</dbReference>
<feature type="domain" description="SIS" evidence="2">
    <location>
        <begin position="17"/>
        <end position="162"/>
    </location>
</feature>
<proteinExistence type="predicted"/>
<keyword evidence="1" id="KW-0677">Repeat</keyword>
<dbReference type="SUPFAM" id="SSF53697">
    <property type="entry name" value="SIS domain"/>
    <property type="match status" value="1"/>
</dbReference>
<dbReference type="Gene3D" id="3.40.50.10490">
    <property type="entry name" value="Glucose-6-phosphate isomerase like protein, domain 1"/>
    <property type="match status" value="2"/>
</dbReference>
<dbReference type="PANTHER" id="PTHR10937:SF17">
    <property type="entry name" value="GLUCOSAMINE-FRUCTOSE-6-PHOSPHATE AMINOTRANSFERASE"/>
    <property type="match status" value="1"/>
</dbReference>
<dbReference type="EMBL" id="LT629758">
    <property type="protein sequence ID" value="SDS51220.1"/>
    <property type="molecule type" value="Genomic_DNA"/>
</dbReference>
<dbReference type="CDD" id="cd05008">
    <property type="entry name" value="SIS_GlmS_GlmD_1"/>
    <property type="match status" value="1"/>
</dbReference>
<evidence type="ECO:0000313" key="3">
    <source>
        <dbReference type="EMBL" id="SDS51220.1"/>
    </source>
</evidence>
<evidence type="ECO:0000313" key="4">
    <source>
        <dbReference type="Proteomes" id="UP000198688"/>
    </source>
</evidence>
<gene>
    <name evidence="3" type="ORF">SAMN04489716_0947</name>
</gene>
<dbReference type="Proteomes" id="UP000198688">
    <property type="component" value="Chromosome I"/>
</dbReference>
<dbReference type="GO" id="GO:0004360">
    <property type="term" value="F:glutamine-fructose-6-phosphate transaminase (isomerizing) activity"/>
    <property type="evidence" value="ECO:0007669"/>
    <property type="project" value="TreeGrafter"/>
</dbReference>
<dbReference type="OrthoDB" id="9761808at2"/>
<protein>
    <submittedName>
        <fullName evidence="3">SIS domain-containing protein</fullName>
    </submittedName>
</protein>
<evidence type="ECO:0000259" key="2">
    <source>
        <dbReference type="PROSITE" id="PS51464"/>
    </source>
</evidence>
<dbReference type="GO" id="GO:0006487">
    <property type="term" value="P:protein N-linked glycosylation"/>
    <property type="evidence" value="ECO:0007669"/>
    <property type="project" value="TreeGrafter"/>
</dbReference>
<dbReference type="InterPro" id="IPR046348">
    <property type="entry name" value="SIS_dom_sf"/>
</dbReference>
<dbReference type="GO" id="GO:0006047">
    <property type="term" value="P:UDP-N-acetylglucosamine metabolic process"/>
    <property type="evidence" value="ECO:0007669"/>
    <property type="project" value="TreeGrafter"/>
</dbReference>
<dbReference type="AlphaFoldDB" id="A0A1H1ST76"/>
<accession>A0A1H1ST76</accession>
<dbReference type="GO" id="GO:0097367">
    <property type="term" value="F:carbohydrate derivative binding"/>
    <property type="evidence" value="ECO:0007669"/>
    <property type="project" value="InterPro"/>
</dbReference>
<dbReference type="InterPro" id="IPR035466">
    <property type="entry name" value="GlmS/AgaS_SIS"/>
</dbReference>
<dbReference type="RefSeq" id="WP_092541926.1">
    <property type="nucleotide sequence ID" value="NZ_BOMJ01000009.1"/>
</dbReference>
<sequence length="311" mass="32430">MTVASFIREQPAIARGTVLSPVPPLLEKVLIVGSGTSYHAARIAAASFAVPVRVMIPSDALHDAELKLGPDVLVVGVSQSGRSTGTLAVLDRAEAAGSQTLLVSGQPSPRHVTLDIGCGPEPVGAKTKGFTATVLTLQALAGLAPHPGLDVLLSDLIDRSAPTVDALIGTAPPTAVHIVTWGSWRPAADEGALKILETSLLPAEVWDVEEFLHGPHRRLSPTSLLVIVGDRDPRGQRADALTGFVHGLGARVLDVRDLLPDGAPVLAAVIPLQLLAVKLTIARGLSPEADPFPDFHRLLGSKHQLGESHHG</sequence>
<dbReference type="STRING" id="113562.SAMN04489716_0947"/>
<reference evidence="3 4" key="1">
    <citation type="submission" date="2016-10" db="EMBL/GenBank/DDBJ databases">
        <authorList>
            <person name="de Groot N.N."/>
        </authorList>
    </citation>
    <scope>NUCLEOTIDE SEQUENCE [LARGE SCALE GENOMIC DNA]</scope>
    <source>
        <strain evidence="3 4">DSM 43941</strain>
    </source>
</reference>
<dbReference type="PROSITE" id="PS51464">
    <property type="entry name" value="SIS"/>
    <property type="match status" value="1"/>
</dbReference>